<feature type="domain" description="Glycosyltransferase subfamily 4-like N-terminal" evidence="2">
    <location>
        <begin position="15"/>
        <end position="171"/>
    </location>
</feature>
<dbReference type="GO" id="GO:0016757">
    <property type="term" value="F:glycosyltransferase activity"/>
    <property type="evidence" value="ECO:0007669"/>
    <property type="project" value="UniProtKB-KW"/>
</dbReference>
<dbReference type="InterPro" id="IPR028098">
    <property type="entry name" value="Glyco_trans_4-like_N"/>
</dbReference>
<evidence type="ECO:0000313" key="4">
    <source>
        <dbReference type="Proteomes" id="UP001138540"/>
    </source>
</evidence>
<evidence type="ECO:0000313" key="3">
    <source>
        <dbReference type="EMBL" id="MBB5984870.1"/>
    </source>
</evidence>
<reference evidence="3 4" key="1">
    <citation type="submission" date="2020-08" db="EMBL/GenBank/DDBJ databases">
        <title>Exploring microbial biodiversity for novel pathways involved in the catabolism of aromatic compounds derived from lignin.</title>
        <authorList>
            <person name="Elkins J."/>
        </authorList>
    </citation>
    <scope>NUCLEOTIDE SEQUENCE [LARGE SCALE GENOMIC DNA]</scope>
    <source>
        <strain evidence="3 4">B1D3A</strain>
    </source>
</reference>
<dbReference type="Proteomes" id="UP001138540">
    <property type="component" value="Unassembled WGS sequence"/>
</dbReference>
<comment type="caution">
    <text evidence="3">The sequence shown here is derived from an EMBL/GenBank/DDBJ whole genome shotgun (WGS) entry which is preliminary data.</text>
</comment>
<organism evidence="3 4">
    <name type="scientific">Sphingobium lignivorans</name>
    <dbReference type="NCBI Taxonomy" id="2735886"/>
    <lineage>
        <taxon>Bacteria</taxon>
        <taxon>Pseudomonadati</taxon>
        <taxon>Pseudomonadota</taxon>
        <taxon>Alphaproteobacteria</taxon>
        <taxon>Sphingomonadales</taxon>
        <taxon>Sphingomonadaceae</taxon>
        <taxon>Sphingobium</taxon>
    </lineage>
</organism>
<dbReference type="InterPro" id="IPR001296">
    <property type="entry name" value="Glyco_trans_1"/>
</dbReference>
<keyword evidence="3" id="KW-0328">Glycosyltransferase</keyword>
<accession>A0ABR6NC61</accession>
<gene>
    <name evidence="3" type="ORF">HNP60_000844</name>
</gene>
<dbReference type="EC" id="2.4.1.-" evidence="3"/>
<protein>
    <submittedName>
        <fullName evidence="3">Alpha-1,6-mannosyltransferase</fullName>
        <ecNumber evidence="3">2.4.1.-</ecNumber>
    </submittedName>
</protein>
<sequence length="397" mass="43353">MRIVDVAAFYTPFGGGVKTYIERKLLAGPAAGHEIIVIAPGPGYRVEDRGPGARIVYLKDPQFPLDRRYHYFRDVETLHATLDQLAPDIVEASSPWRSARFVGEWPGKAPRALIMHADPMSAYAYRWFDPIASRPVIDRAFGMFWRHLQRMDQLFDGAITTGEDQTNRLLAGGMTRVITNPMGVQPGIFSPAYRDEGLRARLLARCALDPSATLLLGAGRHGPEKRWPMVIEAVTAAGVHAPVGLIIAGDGRDQARVVAAAAENPHVHLISPISDRHEVARLFASCDALIHGCEAEVFCTVGGEARAAGLPLIMPDRGGAADHARLADGWLYASADPRSAAKAILDFIAAPREAVRARALEHARNVRTIDEHFADLFAYYEKLVANPVVDRSRPPVG</sequence>
<keyword evidence="4" id="KW-1185">Reference proteome</keyword>
<evidence type="ECO:0000259" key="1">
    <source>
        <dbReference type="Pfam" id="PF00534"/>
    </source>
</evidence>
<dbReference type="PANTHER" id="PTHR45947">
    <property type="entry name" value="SULFOQUINOVOSYL TRANSFERASE SQD2"/>
    <property type="match status" value="1"/>
</dbReference>
<dbReference type="Pfam" id="PF00534">
    <property type="entry name" value="Glycos_transf_1"/>
    <property type="match status" value="1"/>
</dbReference>
<dbReference type="InterPro" id="IPR050194">
    <property type="entry name" value="Glycosyltransferase_grp1"/>
</dbReference>
<evidence type="ECO:0000259" key="2">
    <source>
        <dbReference type="Pfam" id="PF13579"/>
    </source>
</evidence>
<keyword evidence="3" id="KW-0808">Transferase</keyword>
<dbReference type="SUPFAM" id="SSF53756">
    <property type="entry name" value="UDP-Glycosyltransferase/glycogen phosphorylase"/>
    <property type="match status" value="1"/>
</dbReference>
<feature type="domain" description="Glycosyl transferase family 1" evidence="1">
    <location>
        <begin position="214"/>
        <end position="357"/>
    </location>
</feature>
<name>A0ABR6NC61_9SPHN</name>
<proteinExistence type="predicted"/>
<dbReference type="EMBL" id="JACHKA010000001">
    <property type="protein sequence ID" value="MBB5984870.1"/>
    <property type="molecule type" value="Genomic_DNA"/>
</dbReference>
<dbReference type="RefSeq" id="WP_184150540.1">
    <property type="nucleotide sequence ID" value="NZ_JACHKA010000001.1"/>
</dbReference>
<dbReference type="PANTHER" id="PTHR45947:SF3">
    <property type="entry name" value="SULFOQUINOVOSYL TRANSFERASE SQD2"/>
    <property type="match status" value="1"/>
</dbReference>
<dbReference type="Gene3D" id="3.40.50.2000">
    <property type="entry name" value="Glycogen Phosphorylase B"/>
    <property type="match status" value="2"/>
</dbReference>
<dbReference type="Pfam" id="PF13579">
    <property type="entry name" value="Glyco_trans_4_4"/>
    <property type="match status" value="1"/>
</dbReference>